<dbReference type="PANTHER" id="PTHR21630:SF10">
    <property type="entry name" value="VENTRICULAR ZONE-EXPRESSED PH DOMAIN-CONTAINING PROTEIN HOMOLOG 1"/>
    <property type="match status" value="1"/>
</dbReference>
<evidence type="ECO:0000313" key="3">
    <source>
        <dbReference type="EMBL" id="KAK2090556.1"/>
    </source>
</evidence>
<evidence type="ECO:0000256" key="1">
    <source>
        <dbReference type="ARBA" id="ARBA00004184"/>
    </source>
</evidence>
<evidence type="ECO:0000256" key="2">
    <source>
        <dbReference type="ARBA" id="ARBA00023136"/>
    </source>
</evidence>
<proteinExistence type="predicted"/>
<comment type="subcellular location">
    <subcellularLocation>
        <location evidence="1">Endomembrane system</location>
        <topology evidence="1">Peripheral membrane protein</topology>
    </subcellularLocation>
</comment>
<dbReference type="EMBL" id="JASSZA010000017">
    <property type="protein sequence ID" value="KAK2090556.1"/>
    <property type="molecule type" value="Genomic_DNA"/>
</dbReference>
<dbReference type="Proteomes" id="UP001266305">
    <property type="component" value="Unassembled WGS sequence"/>
</dbReference>
<dbReference type="PANTHER" id="PTHR21630">
    <property type="entry name" value="VEPH-A/MELTED"/>
    <property type="match status" value="1"/>
</dbReference>
<evidence type="ECO:0000313" key="4">
    <source>
        <dbReference type="Proteomes" id="UP001266305"/>
    </source>
</evidence>
<dbReference type="InterPro" id="IPR039888">
    <property type="entry name" value="Melted-like"/>
</dbReference>
<comment type="caution">
    <text evidence="3">The sequence shown here is derived from an EMBL/GenBank/DDBJ whole genome shotgun (WGS) entry which is preliminary data.</text>
</comment>
<keyword evidence="2" id="KW-0472">Membrane</keyword>
<accession>A0ABQ9U0H9</accession>
<gene>
    <name evidence="3" type="ORF">P7K49_031813</name>
</gene>
<reference evidence="3 4" key="1">
    <citation type="submission" date="2023-05" db="EMBL/GenBank/DDBJ databases">
        <title>B98-5 Cell Line De Novo Hybrid Assembly: An Optical Mapping Approach.</title>
        <authorList>
            <person name="Kananen K."/>
            <person name="Auerbach J.A."/>
            <person name="Kautto E."/>
            <person name="Blachly J.S."/>
        </authorList>
    </citation>
    <scope>NUCLEOTIDE SEQUENCE [LARGE SCALE GENOMIC DNA]</scope>
    <source>
        <strain evidence="3">B95-8</strain>
        <tissue evidence="3">Cell line</tissue>
    </source>
</reference>
<keyword evidence="4" id="KW-1185">Reference proteome</keyword>
<protein>
    <submittedName>
        <fullName evidence="3">Uncharacterized protein</fullName>
    </submittedName>
</protein>
<sequence>MNAIITQFGCQKIIQNYVDFSKYPHNDLHLLKDICFKEGGLQIFVERARSCLTYLVSQLANMEHSFHHILLLEIKSITDTFSSILGPQSRDIFRMSNSFTAIAKLLTRQLENVKAGSSSILKKHFLEAEVILYDKGCVTRKITLGDADEVIGRDQRMVGSTEWTKESNFFLKAMRSDCGASYMAGDVCTGAGVSFL</sequence>
<organism evidence="3 4">
    <name type="scientific">Saguinus oedipus</name>
    <name type="common">Cotton-top tamarin</name>
    <name type="synonym">Oedipomidas oedipus</name>
    <dbReference type="NCBI Taxonomy" id="9490"/>
    <lineage>
        <taxon>Eukaryota</taxon>
        <taxon>Metazoa</taxon>
        <taxon>Chordata</taxon>
        <taxon>Craniata</taxon>
        <taxon>Vertebrata</taxon>
        <taxon>Euteleostomi</taxon>
        <taxon>Mammalia</taxon>
        <taxon>Eutheria</taxon>
        <taxon>Euarchontoglires</taxon>
        <taxon>Primates</taxon>
        <taxon>Haplorrhini</taxon>
        <taxon>Platyrrhini</taxon>
        <taxon>Cebidae</taxon>
        <taxon>Callitrichinae</taxon>
        <taxon>Saguinus</taxon>
    </lineage>
</organism>
<name>A0ABQ9U0H9_SAGOE</name>